<gene>
    <name evidence="13" type="ORF">AHMF7605_07055</name>
</gene>
<evidence type="ECO:0000256" key="7">
    <source>
        <dbReference type="SAM" id="MobiDB-lite"/>
    </source>
</evidence>
<evidence type="ECO:0000259" key="10">
    <source>
        <dbReference type="Pfam" id="PF10988"/>
    </source>
</evidence>
<sequence>MKKNISINLQGLIFHIEEDGYEQLRQYLAAIKTYFSNYAGHEEIVADIEGRIAEVFSGKLNPGKQVITQEDVQGLITQMGSVQDFAQLEEEEDLNQKTGPAQSTSGASSETTSDNTQSGPIPNAGPKRLFRDETRKVIGGVSAGMANYLGIDPLWVRLVFVFFFLLGVFTAGVSAGLVAFIYVICWIALPKSYTLAEVNAKKLFRDPEDKKLGGVCSGLALYFGMDVGIVRLLFLLSVLFGGLGIPIYIVLWLVVPLATTITDRVQMQGNPVTLSGIEESLKNNLRMRDENGQESGLARVLLFPVRLVAQVLEVLSKALRPLINFLGSAIRIIAGIILLITSLSCIFALFIGLGAGTGLLSEQISQTDLDGPMQLFTRDFPGYGMFAGFLAGFIPSLFLLIIAVGLLTKRFFLKPLAGWSMFAVWVVSLFVMGSAIFVFKQNFNEQGEFITEKSYPVTGYQTVQLQARNVNSSMERWVNHVELEGTSGSNIRVVQEFRAKGRTESDAIRNAQMLTYRMQQRDSTFIFDRQARLNQNASFREQELALRIYLPENKKFRLNDEFANMATNYFDKDYDFNNQVTKRAIWEFRNDKFVCATCPVKEQNKEGDNQNEGDFTDLADIDINVVDDNIMADWNNYGPEEKTFDFKDFDAITVGGAYHARIKKGDEFSVRARGDQEGISNLRADQSGNTIEFKSNESFWDFTKNDRGNVLIEITLPTLDKVELSGAVKSEISGFDEDNVRISQSGAVQTSVALKTDRLELDLSGAAKATLTGQTNDLKISASGACSVQANNFRTKTADLDLSGASKANVYVTEKLKAGASGVSNISYSGNPANVSTDASGASKIQRK</sequence>
<dbReference type="PANTHER" id="PTHR33885">
    <property type="entry name" value="PHAGE SHOCK PROTEIN C"/>
    <property type="match status" value="1"/>
</dbReference>
<feature type="transmembrane region" description="Helical" evidence="8">
    <location>
        <begin position="380"/>
        <end position="407"/>
    </location>
</feature>
<feature type="domain" description="Phage shock protein PspC N-terminal" evidence="9">
    <location>
        <begin position="127"/>
        <end position="191"/>
    </location>
</feature>
<dbReference type="EMBL" id="PYFT01000001">
    <property type="protein sequence ID" value="PSR53304.1"/>
    <property type="molecule type" value="Genomic_DNA"/>
</dbReference>
<feature type="compositionally biased region" description="Polar residues" evidence="7">
    <location>
        <begin position="96"/>
        <end position="120"/>
    </location>
</feature>
<keyword evidence="6 8" id="KW-0472">Membrane</keyword>
<evidence type="ECO:0000313" key="13">
    <source>
        <dbReference type="EMBL" id="PSR53304.1"/>
    </source>
</evidence>
<feature type="region of interest" description="Disordered" evidence="7">
    <location>
        <begin position="827"/>
        <end position="848"/>
    </location>
</feature>
<dbReference type="Pfam" id="PF22744">
    <property type="entry name" value="Toast-rack_PspC-Cterm"/>
    <property type="match status" value="1"/>
</dbReference>
<feature type="transmembrane region" description="Helical" evidence="8">
    <location>
        <begin position="232"/>
        <end position="255"/>
    </location>
</feature>
<evidence type="ECO:0000256" key="3">
    <source>
        <dbReference type="ARBA" id="ARBA00022475"/>
    </source>
</evidence>
<dbReference type="InterPro" id="IPR052027">
    <property type="entry name" value="PspC"/>
</dbReference>
<dbReference type="GO" id="GO:0055085">
    <property type="term" value="P:transmembrane transport"/>
    <property type="evidence" value="ECO:0007669"/>
    <property type="project" value="InterPro"/>
</dbReference>
<organism evidence="13 14">
    <name type="scientific">Adhaeribacter arboris</name>
    <dbReference type="NCBI Taxonomy" id="2072846"/>
    <lineage>
        <taxon>Bacteria</taxon>
        <taxon>Pseudomonadati</taxon>
        <taxon>Bacteroidota</taxon>
        <taxon>Cytophagia</taxon>
        <taxon>Cytophagales</taxon>
        <taxon>Hymenobacteraceae</taxon>
        <taxon>Adhaeribacter</taxon>
    </lineage>
</organism>
<dbReference type="Gene3D" id="2.160.20.120">
    <property type="match status" value="1"/>
</dbReference>
<keyword evidence="3" id="KW-1003">Cell membrane</keyword>
<dbReference type="AlphaFoldDB" id="A0A2T2YCS6"/>
<evidence type="ECO:0000256" key="1">
    <source>
        <dbReference type="ARBA" id="ARBA00004141"/>
    </source>
</evidence>
<feature type="compositionally biased region" description="Polar residues" evidence="7">
    <location>
        <begin position="827"/>
        <end position="840"/>
    </location>
</feature>
<feature type="transmembrane region" description="Helical" evidence="8">
    <location>
        <begin position="336"/>
        <end position="360"/>
    </location>
</feature>
<accession>A0A2T2YCS6</accession>
<feature type="domain" description="PspC-related ToastRack" evidence="12">
    <location>
        <begin position="481"/>
        <end position="600"/>
    </location>
</feature>
<dbReference type="OrthoDB" id="5772680at2"/>
<keyword evidence="4 8" id="KW-0812">Transmembrane</keyword>
<feature type="domain" description="PspC-related transmembrane region" evidence="11">
    <location>
        <begin position="301"/>
        <end position="443"/>
    </location>
</feature>
<evidence type="ECO:0000256" key="5">
    <source>
        <dbReference type="ARBA" id="ARBA00022989"/>
    </source>
</evidence>
<evidence type="ECO:0000259" key="11">
    <source>
        <dbReference type="Pfam" id="PF22571"/>
    </source>
</evidence>
<evidence type="ECO:0000256" key="6">
    <source>
        <dbReference type="ARBA" id="ARBA00023136"/>
    </source>
</evidence>
<name>A0A2T2YCS6_9BACT</name>
<dbReference type="GO" id="GO:0005886">
    <property type="term" value="C:plasma membrane"/>
    <property type="evidence" value="ECO:0007669"/>
    <property type="project" value="UniProtKB-SubCell"/>
</dbReference>
<comment type="subcellular location">
    <subcellularLocation>
        <location evidence="2">Cell membrane</location>
        <topology evidence="2">Single-pass membrane protein</topology>
    </subcellularLocation>
    <subcellularLocation>
        <location evidence="1">Membrane</location>
        <topology evidence="1">Multi-pass membrane protein</topology>
    </subcellularLocation>
</comment>
<protein>
    <recommendedName>
        <fullName evidence="15">Phage shock protein PspC N-terminal domain-containing protein</fullName>
    </recommendedName>
</protein>
<evidence type="ECO:0000259" key="12">
    <source>
        <dbReference type="Pfam" id="PF22744"/>
    </source>
</evidence>
<proteinExistence type="predicted"/>
<evidence type="ECO:0000313" key="14">
    <source>
        <dbReference type="Proteomes" id="UP000240357"/>
    </source>
</evidence>
<evidence type="ECO:0000256" key="8">
    <source>
        <dbReference type="SAM" id="Phobius"/>
    </source>
</evidence>
<feature type="region of interest" description="Disordered" evidence="7">
    <location>
        <begin position="91"/>
        <end position="127"/>
    </location>
</feature>
<reference evidence="13 14" key="1">
    <citation type="submission" date="2018-03" db="EMBL/GenBank/DDBJ databases">
        <title>Adhaeribacter sp. HMF7605 Genome sequencing and assembly.</title>
        <authorList>
            <person name="Kang H."/>
            <person name="Kang J."/>
            <person name="Cha I."/>
            <person name="Kim H."/>
            <person name="Joh K."/>
        </authorList>
    </citation>
    <scope>NUCLEOTIDE SEQUENCE [LARGE SCALE GENOMIC DNA]</scope>
    <source>
        <strain evidence="13 14">HMF7605</strain>
    </source>
</reference>
<dbReference type="InterPro" id="IPR000515">
    <property type="entry name" value="MetI-like"/>
</dbReference>
<feature type="domain" description="Putative auto-transporter adhesin head GIN" evidence="10">
    <location>
        <begin position="648"/>
        <end position="832"/>
    </location>
</feature>
<dbReference type="InterPro" id="IPR007168">
    <property type="entry name" value="Phageshock_PspC_N"/>
</dbReference>
<evidence type="ECO:0000256" key="2">
    <source>
        <dbReference type="ARBA" id="ARBA00004162"/>
    </source>
</evidence>
<dbReference type="Pfam" id="PF10988">
    <property type="entry name" value="DUF2807"/>
    <property type="match status" value="1"/>
</dbReference>
<feature type="domain" description="Phage shock protein PspC N-terminal" evidence="9">
    <location>
        <begin position="201"/>
        <end position="257"/>
    </location>
</feature>
<evidence type="ECO:0000259" key="9">
    <source>
        <dbReference type="Pfam" id="PF04024"/>
    </source>
</evidence>
<evidence type="ECO:0008006" key="15">
    <source>
        <dbReference type="Google" id="ProtNLM"/>
    </source>
</evidence>
<dbReference type="Pfam" id="PF22571">
    <property type="entry name" value="LiaI-LiaF-TM_PspC"/>
    <property type="match status" value="1"/>
</dbReference>
<dbReference type="InterPro" id="IPR054319">
    <property type="entry name" value="PspC-rel_ToastRack"/>
</dbReference>
<dbReference type="Pfam" id="PF04024">
    <property type="entry name" value="PspC"/>
    <property type="match status" value="2"/>
</dbReference>
<feature type="transmembrane region" description="Helical" evidence="8">
    <location>
        <begin position="162"/>
        <end position="189"/>
    </location>
</feature>
<evidence type="ECO:0000256" key="4">
    <source>
        <dbReference type="ARBA" id="ARBA00022692"/>
    </source>
</evidence>
<keyword evidence="14" id="KW-1185">Reference proteome</keyword>
<dbReference type="Proteomes" id="UP000240357">
    <property type="component" value="Unassembled WGS sequence"/>
</dbReference>
<dbReference type="InterPro" id="IPR054321">
    <property type="entry name" value="PspC-rel_TM"/>
</dbReference>
<keyword evidence="5 8" id="KW-1133">Transmembrane helix</keyword>
<dbReference type="RefSeq" id="WP_106927796.1">
    <property type="nucleotide sequence ID" value="NZ_PYFT01000001.1"/>
</dbReference>
<dbReference type="PANTHER" id="PTHR33885:SF3">
    <property type="entry name" value="PHAGE SHOCK PROTEIN C"/>
    <property type="match status" value="1"/>
</dbReference>
<dbReference type="InterPro" id="IPR021255">
    <property type="entry name" value="DUF2807"/>
</dbReference>
<comment type="caution">
    <text evidence="13">The sequence shown here is derived from an EMBL/GenBank/DDBJ whole genome shotgun (WGS) entry which is preliminary data.</text>
</comment>
<dbReference type="CDD" id="cd06261">
    <property type="entry name" value="TM_PBP2"/>
    <property type="match status" value="1"/>
</dbReference>
<feature type="transmembrane region" description="Helical" evidence="8">
    <location>
        <begin position="419"/>
        <end position="439"/>
    </location>
</feature>